<dbReference type="Pfam" id="PF16123">
    <property type="entry name" value="HAGH_C"/>
    <property type="match status" value="1"/>
</dbReference>
<sequence length="259" mass="28877">MTFFPLPAFNDNYIWITKDDAQKTIWAVDPGDAQVVLDHCRNHEVTLAGILITHHHKDHIGGVAELKAQFSCPVYGPESLSPALVTHPLRQGDCLTVQQTEFMVLETPGHTLDHLCYFAEPAQQDPILLCGDTLFRGGCGRLFEGTPAQMLNAMARLRELPQNTQVYGTHEYTLANYRFALAIDGNNQALIHANNEAQELRDQKRPTLPSSIALETQTNPFMRFDWQEVVAGAAALLNEQPAQDLINGFAQIRRAKDGF</sequence>
<comment type="pathway">
    <text evidence="2 7">Secondary metabolite metabolism; methylglyoxal degradation; (R)-lactate from methylglyoxal: step 2/2.</text>
</comment>
<organism evidence="9 10">
    <name type="scientific">Marinomonas fungiae</name>
    <dbReference type="NCBI Taxonomy" id="1137284"/>
    <lineage>
        <taxon>Bacteria</taxon>
        <taxon>Pseudomonadati</taxon>
        <taxon>Pseudomonadota</taxon>
        <taxon>Gammaproteobacteria</taxon>
        <taxon>Oceanospirillales</taxon>
        <taxon>Oceanospirillaceae</taxon>
        <taxon>Marinomonas</taxon>
    </lineage>
</organism>
<dbReference type="OrthoDB" id="9802248at2"/>
<dbReference type="Gene3D" id="3.60.15.10">
    <property type="entry name" value="Ribonuclease Z/Hydroxyacylglutathione hydrolase-like"/>
    <property type="match status" value="1"/>
</dbReference>
<comment type="catalytic activity">
    <reaction evidence="1 7">
        <text>an S-(2-hydroxyacyl)glutathione + H2O = a 2-hydroxy carboxylate + glutathione + H(+)</text>
        <dbReference type="Rhea" id="RHEA:21864"/>
        <dbReference type="ChEBI" id="CHEBI:15377"/>
        <dbReference type="ChEBI" id="CHEBI:15378"/>
        <dbReference type="ChEBI" id="CHEBI:57925"/>
        <dbReference type="ChEBI" id="CHEBI:58896"/>
        <dbReference type="ChEBI" id="CHEBI:71261"/>
        <dbReference type="EC" id="3.1.2.6"/>
    </reaction>
</comment>
<dbReference type="InterPro" id="IPR032282">
    <property type="entry name" value="HAGH_C"/>
</dbReference>
<name>A0A0K6IFW0_9GAMM</name>
<evidence type="ECO:0000256" key="2">
    <source>
        <dbReference type="ARBA" id="ARBA00004963"/>
    </source>
</evidence>
<dbReference type="PIRSF" id="PIRSF005457">
    <property type="entry name" value="Glx"/>
    <property type="match status" value="1"/>
</dbReference>
<comment type="function">
    <text evidence="7">Thiolesterase that catalyzes the hydrolysis of S-D-lactoyl-glutathione to form glutathione and D-lactic acid.</text>
</comment>
<evidence type="ECO:0000256" key="3">
    <source>
        <dbReference type="ARBA" id="ARBA00006759"/>
    </source>
</evidence>
<dbReference type="GO" id="GO:0019243">
    <property type="term" value="P:methylglyoxal catabolic process to D-lactate via S-lactoyl-glutathione"/>
    <property type="evidence" value="ECO:0007669"/>
    <property type="project" value="UniProtKB-UniRule"/>
</dbReference>
<comment type="cofactor">
    <cofactor evidence="7">
        <name>Zn(2+)</name>
        <dbReference type="ChEBI" id="CHEBI:29105"/>
    </cofactor>
    <text evidence="7">Binds 2 Zn(2+) ions per subunit.</text>
</comment>
<reference evidence="10" key="1">
    <citation type="submission" date="2015-08" db="EMBL/GenBank/DDBJ databases">
        <authorList>
            <person name="Varghese N."/>
        </authorList>
    </citation>
    <scope>NUCLEOTIDE SEQUENCE [LARGE SCALE GENOMIC DNA]</scope>
    <source>
        <strain evidence="10">JCM 18476</strain>
    </source>
</reference>
<feature type="binding site" evidence="7">
    <location>
        <position position="110"/>
    </location>
    <ligand>
        <name>Zn(2+)</name>
        <dbReference type="ChEBI" id="CHEBI:29105"/>
        <label>1</label>
    </ligand>
</feature>
<dbReference type="SUPFAM" id="SSF56281">
    <property type="entry name" value="Metallo-hydrolase/oxidoreductase"/>
    <property type="match status" value="1"/>
</dbReference>
<dbReference type="InterPro" id="IPR001279">
    <property type="entry name" value="Metallo-B-lactamas"/>
</dbReference>
<dbReference type="GO" id="GO:0046872">
    <property type="term" value="F:metal ion binding"/>
    <property type="evidence" value="ECO:0007669"/>
    <property type="project" value="UniProtKB-KW"/>
</dbReference>
<keyword evidence="10" id="KW-1185">Reference proteome</keyword>
<evidence type="ECO:0000259" key="8">
    <source>
        <dbReference type="SMART" id="SM00849"/>
    </source>
</evidence>
<dbReference type="InterPro" id="IPR017782">
    <property type="entry name" value="Hydroxyacylglutathione_Hdrlase"/>
</dbReference>
<dbReference type="InterPro" id="IPR036866">
    <property type="entry name" value="RibonucZ/Hydroxyglut_hydro"/>
</dbReference>
<dbReference type="GO" id="GO:0004416">
    <property type="term" value="F:hydroxyacylglutathione hydrolase activity"/>
    <property type="evidence" value="ECO:0007669"/>
    <property type="project" value="UniProtKB-UniRule"/>
</dbReference>
<evidence type="ECO:0000256" key="6">
    <source>
        <dbReference type="ARBA" id="ARBA00022833"/>
    </source>
</evidence>
<gene>
    <name evidence="7" type="primary">gloB</name>
    <name evidence="9" type="ORF">Ga0061065_10169</name>
</gene>
<dbReference type="RefSeq" id="WP_055461224.1">
    <property type="nucleotide sequence ID" value="NZ_CYHG01000001.1"/>
</dbReference>
<evidence type="ECO:0000256" key="7">
    <source>
        <dbReference type="HAMAP-Rule" id="MF_01374"/>
    </source>
</evidence>
<feature type="binding site" evidence="7">
    <location>
        <position position="132"/>
    </location>
    <ligand>
        <name>Zn(2+)</name>
        <dbReference type="ChEBI" id="CHEBI:29105"/>
        <label>1</label>
    </ligand>
</feature>
<feature type="binding site" evidence="7">
    <location>
        <position position="54"/>
    </location>
    <ligand>
        <name>Zn(2+)</name>
        <dbReference type="ChEBI" id="CHEBI:29105"/>
        <label>1</label>
    </ligand>
</feature>
<feature type="binding site" evidence="7">
    <location>
        <position position="132"/>
    </location>
    <ligand>
        <name>Zn(2+)</name>
        <dbReference type="ChEBI" id="CHEBI:29105"/>
        <label>2</label>
    </ligand>
</feature>
<dbReference type="EMBL" id="CYHG01000001">
    <property type="protein sequence ID" value="CUB02237.1"/>
    <property type="molecule type" value="Genomic_DNA"/>
</dbReference>
<dbReference type="Proteomes" id="UP000182769">
    <property type="component" value="Unassembled WGS sequence"/>
</dbReference>
<dbReference type="InterPro" id="IPR050110">
    <property type="entry name" value="Glyoxalase_II_hydrolase"/>
</dbReference>
<evidence type="ECO:0000256" key="4">
    <source>
        <dbReference type="ARBA" id="ARBA00022723"/>
    </source>
</evidence>
<protein>
    <recommendedName>
        <fullName evidence="7">Hydroxyacylglutathione hydrolase</fullName>
        <ecNumber evidence="7">3.1.2.6</ecNumber>
    </recommendedName>
    <alternativeName>
        <fullName evidence="7">Glyoxalase II</fullName>
        <shortName evidence="7">Glx II</shortName>
    </alternativeName>
</protein>
<dbReference type="PANTHER" id="PTHR43705:SF1">
    <property type="entry name" value="HYDROXYACYLGLUTATHIONE HYDROLASE GLOB"/>
    <property type="match status" value="1"/>
</dbReference>
<keyword evidence="6 7" id="KW-0862">Zinc</keyword>
<feature type="binding site" evidence="7">
    <location>
        <position position="56"/>
    </location>
    <ligand>
        <name>Zn(2+)</name>
        <dbReference type="ChEBI" id="CHEBI:29105"/>
        <label>1</label>
    </ligand>
</feature>
<evidence type="ECO:0000313" key="9">
    <source>
        <dbReference type="EMBL" id="CUB02237.1"/>
    </source>
</evidence>
<evidence type="ECO:0000256" key="1">
    <source>
        <dbReference type="ARBA" id="ARBA00001623"/>
    </source>
</evidence>
<dbReference type="HAMAP" id="MF_01374">
    <property type="entry name" value="Glyoxalase_2"/>
    <property type="match status" value="1"/>
</dbReference>
<proteinExistence type="inferred from homology"/>
<accession>A0A0K6IFW0</accession>
<dbReference type="EC" id="3.1.2.6" evidence="7"/>
<dbReference type="Pfam" id="PF00753">
    <property type="entry name" value="Lactamase_B"/>
    <property type="match status" value="1"/>
</dbReference>
<dbReference type="NCBIfam" id="TIGR03413">
    <property type="entry name" value="GSH_gloB"/>
    <property type="match status" value="1"/>
</dbReference>
<dbReference type="SMART" id="SM00849">
    <property type="entry name" value="Lactamase_B"/>
    <property type="match status" value="1"/>
</dbReference>
<feature type="binding site" evidence="7">
    <location>
        <position position="170"/>
    </location>
    <ligand>
        <name>Zn(2+)</name>
        <dbReference type="ChEBI" id="CHEBI:29105"/>
        <label>2</label>
    </ligand>
</feature>
<dbReference type="AlphaFoldDB" id="A0A0K6IFW0"/>
<keyword evidence="4 7" id="KW-0479">Metal-binding</keyword>
<dbReference type="PANTHER" id="PTHR43705">
    <property type="entry name" value="HYDROXYACYLGLUTATHIONE HYDROLASE"/>
    <property type="match status" value="1"/>
</dbReference>
<dbReference type="InterPro" id="IPR035680">
    <property type="entry name" value="Clx_II_MBL"/>
</dbReference>
<feature type="binding site" evidence="7">
    <location>
        <position position="58"/>
    </location>
    <ligand>
        <name>Zn(2+)</name>
        <dbReference type="ChEBI" id="CHEBI:29105"/>
        <label>2</label>
    </ligand>
</feature>
<comment type="subunit">
    <text evidence="7">Monomer.</text>
</comment>
<keyword evidence="5 7" id="KW-0378">Hydrolase</keyword>
<feature type="domain" description="Metallo-beta-lactamase" evidence="8">
    <location>
        <begin position="22"/>
        <end position="170"/>
    </location>
</feature>
<evidence type="ECO:0000313" key="10">
    <source>
        <dbReference type="Proteomes" id="UP000182769"/>
    </source>
</evidence>
<comment type="similarity">
    <text evidence="3 7">Belongs to the metallo-beta-lactamase superfamily. Glyoxalase II family.</text>
</comment>
<evidence type="ECO:0000256" key="5">
    <source>
        <dbReference type="ARBA" id="ARBA00022801"/>
    </source>
</evidence>
<feature type="binding site" evidence="7">
    <location>
        <position position="59"/>
    </location>
    <ligand>
        <name>Zn(2+)</name>
        <dbReference type="ChEBI" id="CHEBI:29105"/>
        <label>2</label>
    </ligand>
</feature>
<dbReference type="STRING" id="1137284.GCA_001418205_00068"/>
<dbReference type="CDD" id="cd07723">
    <property type="entry name" value="hydroxyacylglutathione_hydrolase_MBL-fold"/>
    <property type="match status" value="1"/>
</dbReference>
<dbReference type="UniPathway" id="UPA00619">
    <property type="reaction ID" value="UER00676"/>
</dbReference>